<protein>
    <recommendedName>
        <fullName evidence="4">Lipoprotein</fullName>
    </recommendedName>
</protein>
<keyword evidence="1" id="KW-0732">Signal</keyword>
<dbReference type="AlphaFoldDB" id="A0A7W8DN74"/>
<keyword evidence="3" id="KW-1185">Reference proteome</keyword>
<comment type="caution">
    <text evidence="2">The sequence shown here is derived from an EMBL/GenBank/DDBJ whole genome shotgun (WGS) entry which is preliminary data.</text>
</comment>
<evidence type="ECO:0000313" key="3">
    <source>
        <dbReference type="Proteomes" id="UP000590740"/>
    </source>
</evidence>
<accession>A0A7W8DN74</accession>
<dbReference type="PROSITE" id="PS51257">
    <property type="entry name" value="PROKAR_LIPOPROTEIN"/>
    <property type="match status" value="1"/>
</dbReference>
<reference evidence="2 3" key="1">
    <citation type="submission" date="2020-08" db="EMBL/GenBank/DDBJ databases">
        <title>Genomic Encyclopedia of Type Strains, Phase IV (KMG-IV): sequencing the most valuable type-strain genomes for metagenomic binning, comparative biology and taxonomic classification.</title>
        <authorList>
            <person name="Goeker M."/>
        </authorList>
    </citation>
    <scope>NUCLEOTIDE SEQUENCE [LARGE SCALE GENOMIC DNA]</scope>
    <source>
        <strain evidence="2 3">DSM 12252</strain>
    </source>
</reference>
<gene>
    <name evidence="2" type="ORF">HNQ65_005214</name>
</gene>
<sequence length="149" mass="16645">MKSVHALLLLLLIFTAAGCNTPPRDEYGRRQFYELRLHSLEFPVSRARLYKTLPPASPATPTGRPGSGLLTGSEYYRLDDLFVVEMSVVYKAVAGFEDYLNPAPSIGGQVRSILDASQSLENLMDRGTPEHPSDIIRRAQIVKRPVPRY</sequence>
<dbReference type="EMBL" id="JACHIG010000020">
    <property type="protein sequence ID" value="MBB5035601.1"/>
    <property type="molecule type" value="Genomic_DNA"/>
</dbReference>
<evidence type="ECO:0000313" key="2">
    <source>
        <dbReference type="EMBL" id="MBB5035601.1"/>
    </source>
</evidence>
<dbReference type="RefSeq" id="WP_184344561.1">
    <property type="nucleotide sequence ID" value="NZ_JACHIG010000020.1"/>
</dbReference>
<proteinExistence type="predicted"/>
<feature type="chain" id="PRO_5031045448" description="Lipoprotein" evidence="1">
    <location>
        <begin position="20"/>
        <end position="149"/>
    </location>
</feature>
<evidence type="ECO:0008006" key="4">
    <source>
        <dbReference type="Google" id="ProtNLM"/>
    </source>
</evidence>
<organism evidence="2 3">
    <name type="scientific">Prosthecobacter vanneervenii</name>
    <dbReference type="NCBI Taxonomy" id="48466"/>
    <lineage>
        <taxon>Bacteria</taxon>
        <taxon>Pseudomonadati</taxon>
        <taxon>Verrucomicrobiota</taxon>
        <taxon>Verrucomicrobiia</taxon>
        <taxon>Verrucomicrobiales</taxon>
        <taxon>Verrucomicrobiaceae</taxon>
        <taxon>Prosthecobacter</taxon>
    </lineage>
</organism>
<evidence type="ECO:0000256" key="1">
    <source>
        <dbReference type="SAM" id="SignalP"/>
    </source>
</evidence>
<feature type="signal peptide" evidence="1">
    <location>
        <begin position="1"/>
        <end position="19"/>
    </location>
</feature>
<dbReference type="Proteomes" id="UP000590740">
    <property type="component" value="Unassembled WGS sequence"/>
</dbReference>
<name>A0A7W8DN74_9BACT</name>